<sequence length="242" mass="26064">MIPLQRPSLDQAVERRLAARTATLVRDGATTARARQEWSSAAGIRRQLRAALEAMAPGVQRCMYCGDGQGSSIDHFEPLARDPLKAFAWVNHLLACTHCNSNHKRDRFPVDADGHCLLVDPTSEDPAEHLRLVLGTGEYRHRTAKGEATIDVFGLGRPELERGRAAAFVRCRSMLRDLHSLTGPGAGAGDAAEAAAVAASLRVQPFADVLHAMRATMDSPGAAIVIGQRELESLRTLSGRSG</sequence>
<evidence type="ECO:0000313" key="1">
    <source>
        <dbReference type="EMBL" id="MFC1412833.1"/>
    </source>
</evidence>
<accession>A0ABV6VGL3</accession>
<dbReference type="GO" id="GO:0004519">
    <property type="term" value="F:endonuclease activity"/>
    <property type="evidence" value="ECO:0007669"/>
    <property type="project" value="UniProtKB-KW"/>
</dbReference>
<keyword evidence="2" id="KW-1185">Reference proteome</keyword>
<keyword evidence="1" id="KW-0378">Hydrolase</keyword>
<keyword evidence="1" id="KW-0255">Endonuclease</keyword>
<dbReference type="CDD" id="cd00085">
    <property type="entry name" value="HNHc"/>
    <property type="match status" value="1"/>
</dbReference>
<dbReference type="EMBL" id="JBHEZX010000013">
    <property type="protein sequence ID" value="MFC1412833.1"/>
    <property type="molecule type" value="Genomic_DNA"/>
</dbReference>
<keyword evidence="1" id="KW-0540">Nuclease</keyword>
<organism evidence="1 2">
    <name type="scientific">Streptacidiphilus alkalitolerans</name>
    <dbReference type="NCBI Taxonomy" id="3342712"/>
    <lineage>
        <taxon>Bacteria</taxon>
        <taxon>Bacillati</taxon>
        <taxon>Actinomycetota</taxon>
        <taxon>Actinomycetes</taxon>
        <taxon>Kitasatosporales</taxon>
        <taxon>Streptomycetaceae</taxon>
        <taxon>Streptacidiphilus</taxon>
    </lineage>
</organism>
<name>A0ABV6VGL3_9ACTN</name>
<comment type="caution">
    <text evidence="1">The sequence shown here is derived from an EMBL/GenBank/DDBJ whole genome shotgun (WGS) entry which is preliminary data.</text>
</comment>
<evidence type="ECO:0000313" key="2">
    <source>
        <dbReference type="Proteomes" id="UP001592582"/>
    </source>
</evidence>
<reference evidence="1 2" key="1">
    <citation type="submission" date="2024-09" db="EMBL/GenBank/DDBJ databases">
        <authorList>
            <person name="Lee S.D."/>
        </authorList>
    </citation>
    <scope>NUCLEOTIDE SEQUENCE [LARGE SCALE GENOMIC DNA]</scope>
    <source>
        <strain evidence="1 2">N1-1</strain>
    </source>
</reference>
<protein>
    <submittedName>
        <fullName evidence="1">HNH endonuclease</fullName>
    </submittedName>
</protein>
<proteinExistence type="predicted"/>
<gene>
    <name evidence="1" type="ORF">ACEZDG_26550</name>
</gene>
<dbReference type="InterPro" id="IPR003615">
    <property type="entry name" value="HNH_nuc"/>
</dbReference>
<dbReference type="Proteomes" id="UP001592582">
    <property type="component" value="Unassembled WGS sequence"/>
</dbReference>
<dbReference type="Gene3D" id="1.10.30.50">
    <property type="match status" value="1"/>
</dbReference>